<dbReference type="Gene3D" id="2.60.40.150">
    <property type="entry name" value="C2 domain"/>
    <property type="match status" value="1"/>
</dbReference>
<sequence length="639" mass="70788">MTSRLQLHLSARDLKNIAGLMGVSDPFCVITIRGDSENNQPQVIGQTDVVFNNLSPSWSNVIFLDGYRFGVPCYFEVGVFDFDAASTGKTELELSRMDVQQQSQFTLAASTTQMNGNHNHKSSSNKKSLTHKVMGTALFEVGQILGSRGNVASKSLQSGGVLTVHLEKCPDADQGTLHLQLQGHKCKGPSRSAPHAFYEMFRKVDRPMGAIWESVYRSNTVKSPQAGNLLWNAVDLNLQATCNGDLERAIKIVVWDHKRSGKHKYMGECETSIEGLVEIAEDNSHHHEDGDHAWGFELLRDGKAVGRLQVLHAKLDGDTLDVNPLTAVASALEEGAPLLESSKRSRGGSRPQQSPEQFARHPYTQKPLRPEFVDYLSGGCQISLAVAIDYSASNGDPRADGTPHYFYPPQSKEWNDYEKAIFAVGSILAKYDSDQRMPVWGFGAKYNDVVRHCFQCGQEVEVEGVQGIMDAYRGVFRTPLTMSFPTKLTEVIETAASYARHEQELAEEDSKLSYTILLILTSGNVEDVKATKQCLIDSSDDPLSVIIVGIGDGNFDSMAFLDDHDPTTEAGRDITKFVRFSEYQSFNALTEAVLDEIPQQLVDYYFSRNILPGQLEDYEAVEVKVADPDDDERTFTFLG</sequence>
<dbReference type="SUPFAM" id="SSF49562">
    <property type="entry name" value="C2 domain (Calcium/lipid-binding domain, CaLB)"/>
    <property type="match status" value="2"/>
</dbReference>
<dbReference type="InterPro" id="IPR000008">
    <property type="entry name" value="C2_dom"/>
</dbReference>
<evidence type="ECO:0000259" key="3">
    <source>
        <dbReference type="PROSITE" id="PS50004"/>
    </source>
</evidence>
<dbReference type="InterPro" id="IPR010734">
    <property type="entry name" value="Copine_C"/>
</dbReference>
<feature type="region of interest" description="Disordered" evidence="2">
    <location>
        <begin position="338"/>
        <end position="363"/>
    </location>
</feature>
<protein>
    <recommendedName>
        <fullName evidence="3">C2 domain-containing protein</fullName>
    </recommendedName>
</protein>
<organism evidence="5">
    <name type="scientific">Entomoneis paludosa</name>
    <dbReference type="NCBI Taxonomy" id="265537"/>
    <lineage>
        <taxon>Eukaryota</taxon>
        <taxon>Sar</taxon>
        <taxon>Stramenopiles</taxon>
        <taxon>Ochrophyta</taxon>
        <taxon>Bacillariophyta</taxon>
        <taxon>Bacillariophyceae</taxon>
        <taxon>Bacillariophycidae</taxon>
        <taxon>Entomoneidaceae</taxon>
        <taxon>Entomoneis</taxon>
    </lineage>
</organism>
<reference evidence="5" key="1">
    <citation type="submission" date="2021-01" db="EMBL/GenBank/DDBJ databases">
        <authorList>
            <person name="Corre E."/>
            <person name="Pelletier E."/>
            <person name="Niang G."/>
            <person name="Scheremetjew M."/>
            <person name="Finn R."/>
            <person name="Kale V."/>
            <person name="Holt S."/>
            <person name="Cochrane G."/>
            <person name="Meng A."/>
            <person name="Brown T."/>
            <person name="Cohen L."/>
        </authorList>
    </citation>
    <scope>NUCLEOTIDE SEQUENCE</scope>
    <source>
        <strain evidence="5">CCMP125</strain>
    </source>
</reference>
<dbReference type="InterPro" id="IPR037768">
    <property type="entry name" value="C2B_Copine"/>
</dbReference>
<dbReference type="InterPro" id="IPR035892">
    <property type="entry name" value="C2_domain_sf"/>
</dbReference>
<evidence type="ECO:0000313" key="4">
    <source>
        <dbReference type="EMBL" id="CAD9977953.1"/>
    </source>
</evidence>
<feature type="domain" description="C2" evidence="3">
    <location>
        <begin position="1"/>
        <end position="112"/>
    </location>
</feature>
<evidence type="ECO:0000313" key="5">
    <source>
        <dbReference type="EMBL" id="CAD9977954.1"/>
    </source>
</evidence>
<evidence type="ECO:0000256" key="2">
    <source>
        <dbReference type="SAM" id="MobiDB-lite"/>
    </source>
</evidence>
<dbReference type="Pfam" id="PF07002">
    <property type="entry name" value="Copine"/>
    <property type="match status" value="1"/>
</dbReference>
<dbReference type="Pfam" id="PF00168">
    <property type="entry name" value="C2"/>
    <property type="match status" value="2"/>
</dbReference>
<dbReference type="PANTHER" id="PTHR10857">
    <property type="entry name" value="COPINE"/>
    <property type="match status" value="1"/>
</dbReference>
<dbReference type="EMBL" id="HBHT01026917">
    <property type="protein sequence ID" value="CAD9977954.1"/>
    <property type="molecule type" value="Transcribed_RNA"/>
</dbReference>
<dbReference type="GO" id="GO:0005544">
    <property type="term" value="F:calcium-dependent phospholipid binding"/>
    <property type="evidence" value="ECO:0007669"/>
    <property type="project" value="InterPro"/>
</dbReference>
<comment type="similarity">
    <text evidence="1">Belongs to the copine family.</text>
</comment>
<gene>
    <name evidence="4" type="ORF">APAL1065_LOCUS18072</name>
    <name evidence="5" type="ORF">APAL1065_LOCUS18073</name>
</gene>
<dbReference type="EMBL" id="HBHT01026916">
    <property type="protein sequence ID" value="CAD9977953.1"/>
    <property type="molecule type" value="Transcribed_RNA"/>
</dbReference>
<dbReference type="CDD" id="cd04047">
    <property type="entry name" value="C2B_Copine"/>
    <property type="match status" value="1"/>
</dbReference>
<proteinExistence type="inferred from homology"/>
<feature type="domain" description="C2" evidence="3">
    <location>
        <begin position="158"/>
        <end position="289"/>
    </location>
</feature>
<dbReference type="PROSITE" id="PS50004">
    <property type="entry name" value="C2"/>
    <property type="match status" value="2"/>
</dbReference>
<dbReference type="GO" id="GO:0005886">
    <property type="term" value="C:plasma membrane"/>
    <property type="evidence" value="ECO:0007669"/>
    <property type="project" value="TreeGrafter"/>
</dbReference>
<dbReference type="PANTHER" id="PTHR10857:SF106">
    <property type="entry name" value="C2 DOMAIN-CONTAINING PROTEIN"/>
    <property type="match status" value="1"/>
</dbReference>
<dbReference type="InterPro" id="IPR045052">
    <property type="entry name" value="Copine"/>
</dbReference>
<accession>A0A6U3CEQ1</accession>
<dbReference type="GO" id="GO:0071277">
    <property type="term" value="P:cellular response to calcium ion"/>
    <property type="evidence" value="ECO:0007669"/>
    <property type="project" value="TreeGrafter"/>
</dbReference>
<dbReference type="AlphaFoldDB" id="A0A6U3CEQ1"/>
<name>A0A6U3CEQ1_9STRA</name>
<dbReference type="InterPro" id="IPR036465">
    <property type="entry name" value="vWFA_dom_sf"/>
</dbReference>
<evidence type="ECO:0000256" key="1">
    <source>
        <dbReference type="ARBA" id="ARBA00009048"/>
    </source>
</evidence>
<dbReference type="SUPFAM" id="SSF53300">
    <property type="entry name" value="vWA-like"/>
    <property type="match status" value="1"/>
</dbReference>
<dbReference type="SMART" id="SM00239">
    <property type="entry name" value="C2"/>
    <property type="match status" value="2"/>
</dbReference>